<dbReference type="GO" id="GO:0016747">
    <property type="term" value="F:acyltransferase activity, transferring groups other than amino-acyl groups"/>
    <property type="evidence" value="ECO:0007669"/>
    <property type="project" value="InterPro"/>
</dbReference>
<reference evidence="2" key="1">
    <citation type="submission" date="2018-05" db="EMBL/GenBank/DDBJ databases">
        <authorList>
            <person name="Lanie J.A."/>
            <person name="Ng W.-L."/>
            <person name="Kazmierczak K.M."/>
            <person name="Andrzejewski T.M."/>
            <person name="Davidsen T.M."/>
            <person name="Wayne K.J."/>
            <person name="Tettelin H."/>
            <person name="Glass J.I."/>
            <person name="Rusch D."/>
            <person name="Podicherti R."/>
            <person name="Tsui H.-C.T."/>
            <person name="Winkler M.E."/>
        </authorList>
    </citation>
    <scope>NUCLEOTIDE SEQUENCE</scope>
</reference>
<evidence type="ECO:0000313" key="2">
    <source>
        <dbReference type="EMBL" id="SVA50819.1"/>
    </source>
</evidence>
<dbReference type="Pfam" id="PF22691">
    <property type="entry name" value="Thiolase_C_1"/>
    <property type="match status" value="1"/>
</dbReference>
<feature type="domain" description="Thiolase C-terminal" evidence="1">
    <location>
        <begin position="259"/>
        <end position="392"/>
    </location>
</feature>
<sequence>MAVTTSSADINGIRDKAAIVGIGETEFSFDSGRSELQLASEAIKAACDDAGISPHQIDGLVRYEMDTNQETMLIQSLGIENLRHWESVSYGGGAGNAVVGHAAAAIAAGYCNYVVCFRAANLRSQMRLGQARNPQRIAGGQQAFAAPFGSMAPAHQFSMFVRRYMHMYGATSEHFGWVAVTLREHASRNPRALRRDPITLDDHQNSRMVVDPLHLLDICQENDGAVAIVMTTPDRARDLRHANTLTLVEAAAQGSGPQNEGVIYRPDISVAESTNTARDLWARARLGPSDIDALMFYDHFTPFCLLNLEAYGFVPFGEAKDFVEGGQNIRFDGTLPINTHGGNHSEAYIHGLTHTQEAVRLIRGASTAQPPNKTIDRVLSCSSVAQLSAAVIIRRG</sequence>
<dbReference type="InterPro" id="IPR002155">
    <property type="entry name" value="Thiolase"/>
</dbReference>
<evidence type="ECO:0000259" key="1">
    <source>
        <dbReference type="Pfam" id="PF22691"/>
    </source>
</evidence>
<dbReference type="AlphaFoldDB" id="A0A381WE69"/>
<name>A0A381WE69_9ZZZZ</name>
<dbReference type="PANTHER" id="PTHR42870:SF1">
    <property type="entry name" value="NON-SPECIFIC LIPID-TRANSFER PROTEIN-LIKE 2"/>
    <property type="match status" value="1"/>
</dbReference>
<organism evidence="2">
    <name type="scientific">marine metagenome</name>
    <dbReference type="NCBI Taxonomy" id="408172"/>
    <lineage>
        <taxon>unclassified sequences</taxon>
        <taxon>metagenomes</taxon>
        <taxon>ecological metagenomes</taxon>
    </lineage>
</organism>
<dbReference type="PIRSF" id="PIRSF000429">
    <property type="entry name" value="Ac-CoA_Ac_transf"/>
    <property type="match status" value="1"/>
</dbReference>
<protein>
    <recommendedName>
        <fullName evidence="1">Thiolase C-terminal domain-containing protein</fullName>
    </recommendedName>
</protein>
<accession>A0A381WE69</accession>
<proteinExistence type="predicted"/>
<dbReference type="EMBL" id="UINC01011525">
    <property type="protein sequence ID" value="SVA50819.1"/>
    <property type="molecule type" value="Genomic_DNA"/>
</dbReference>
<dbReference type="PANTHER" id="PTHR42870">
    <property type="entry name" value="ACETYL-COA C-ACETYLTRANSFERASE"/>
    <property type="match status" value="1"/>
</dbReference>
<dbReference type="InterPro" id="IPR055140">
    <property type="entry name" value="Thiolase_C_2"/>
</dbReference>
<dbReference type="InterPro" id="IPR016039">
    <property type="entry name" value="Thiolase-like"/>
</dbReference>
<dbReference type="SUPFAM" id="SSF53901">
    <property type="entry name" value="Thiolase-like"/>
    <property type="match status" value="2"/>
</dbReference>
<dbReference type="CDD" id="cd00829">
    <property type="entry name" value="SCP-x_thiolase"/>
    <property type="match status" value="1"/>
</dbReference>
<dbReference type="Gene3D" id="3.40.47.10">
    <property type="match status" value="1"/>
</dbReference>
<gene>
    <name evidence="2" type="ORF">METZ01_LOCUS103673</name>
</gene>